<dbReference type="Proteomes" id="UP000887578">
    <property type="component" value="Unplaced"/>
</dbReference>
<evidence type="ECO:0000313" key="2">
    <source>
        <dbReference type="Proteomes" id="UP000887578"/>
    </source>
</evidence>
<protein>
    <submittedName>
        <fullName evidence="3">Uncharacterized protein</fullName>
    </submittedName>
</protein>
<feature type="coiled-coil region" evidence="1">
    <location>
        <begin position="12"/>
        <end position="211"/>
    </location>
</feature>
<organism evidence="2 3">
    <name type="scientific">Panagrolaimus davidi</name>
    <dbReference type="NCBI Taxonomy" id="227884"/>
    <lineage>
        <taxon>Eukaryota</taxon>
        <taxon>Metazoa</taxon>
        <taxon>Ecdysozoa</taxon>
        <taxon>Nematoda</taxon>
        <taxon>Chromadorea</taxon>
        <taxon>Rhabditida</taxon>
        <taxon>Tylenchina</taxon>
        <taxon>Panagrolaimomorpha</taxon>
        <taxon>Panagrolaimoidea</taxon>
        <taxon>Panagrolaimidae</taxon>
        <taxon>Panagrolaimus</taxon>
    </lineage>
</organism>
<proteinExistence type="predicted"/>
<reference evidence="3" key="1">
    <citation type="submission" date="2022-11" db="UniProtKB">
        <authorList>
            <consortium name="WormBaseParasite"/>
        </authorList>
    </citation>
    <scope>IDENTIFICATION</scope>
</reference>
<evidence type="ECO:0000313" key="3">
    <source>
        <dbReference type="WBParaSite" id="PDA_v2.g23907.t1"/>
    </source>
</evidence>
<dbReference type="WBParaSite" id="PDA_v2.g23907.t1">
    <property type="protein sequence ID" value="PDA_v2.g23907.t1"/>
    <property type="gene ID" value="PDA_v2.g23907"/>
</dbReference>
<keyword evidence="1" id="KW-0175">Coiled coil</keyword>
<keyword evidence="2" id="KW-1185">Reference proteome</keyword>
<dbReference type="AlphaFoldDB" id="A0A914Q9R6"/>
<accession>A0A914Q9R6</accession>
<dbReference type="Gene3D" id="1.20.5.1700">
    <property type="match status" value="1"/>
</dbReference>
<name>A0A914Q9R6_9BILA</name>
<feature type="coiled-coil region" evidence="1">
    <location>
        <begin position="236"/>
        <end position="284"/>
    </location>
</feature>
<evidence type="ECO:0000256" key="1">
    <source>
        <dbReference type="SAM" id="Coils"/>
    </source>
</evidence>
<sequence>MQSNDERASKQVRELLDVVETLKTRISDLEAQIERHREEEIAASVECQKLKSEISNLKADNEKSLYRIKGLNDQITSLARELNENAKQEASLKLEIKKLEEEKQCLTVTAPRTNGFPSAFENSDQHSVTKLENELQMVTKRAVRLKKELDDVYEQKTHVESELQSKTKELSVIGESLYLNQTEVGKLREEKNRLEADLNTLLISKRTYEQRVNDLGDKLKMEQNMVRAFKSELSTREDDYARRQNIQQELESLRNQVTHLSNVLDSEQTARRIAEQNVHELDAESRALKSTYNQTVEHHKSQMQGKNATIDQLNIPRIATKD</sequence>